<keyword evidence="1" id="KW-0812">Transmembrane</keyword>
<dbReference type="EMBL" id="CP017037">
    <property type="protein sequence ID" value="AOH39472.1"/>
    <property type="molecule type" value="Genomic_DNA"/>
</dbReference>
<proteinExistence type="predicted"/>
<dbReference type="Proteomes" id="UP000266262">
    <property type="component" value="Unassembled WGS sequence"/>
</dbReference>
<dbReference type="OrthoDB" id="9909150at2"/>
<feature type="transmembrane region" description="Helical" evidence="1">
    <location>
        <begin position="57"/>
        <end position="80"/>
    </location>
</feature>
<dbReference type="Proteomes" id="UP000094757">
    <property type="component" value="Chromosome"/>
</dbReference>
<dbReference type="RefSeq" id="WP_022513542.1">
    <property type="nucleotide sequence ID" value="NZ_CP017037.1"/>
</dbReference>
<dbReference type="AlphaFoldDB" id="A0A1B3WET1"/>
<feature type="transmembrane region" description="Helical" evidence="1">
    <location>
        <begin position="7"/>
        <end position="24"/>
    </location>
</feature>
<protein>
    <submittedName>
        <fullName evidence="2">Uncharacterized protein</fullName>
    </submittedName>
</protein>
<gene>
    <name evidence="2" type="ORF">BCB69_05670</name>
    <name evidence="3" type="ORF">DX915_03735</name>
</gene>
<evidence type="ECO:0000313" key="3">
    <source>
        <dbReference type="EMBL" id="RID94627.1"/>
    </source>
</evidence>
<evidence type="ECO:0000313" key="2">
    <source>
        <dbReference type="EMBL" id="AOH39472.1"/>
    </source>
</evidence>
<accession>A0A1B3WET1</accession>
<name>A0A1B3WET1_9FIRM</name>
<reference evidence="4" key="2">
    <citation type="submission" date="2016-08" db="EMBL/GenBank/DDBJ databases">
        <authorList>
            <person name="Holder M.E."/>
            <person name="Ajami N.J."/>
            <person name="Petrosino J.F."/>
        </authorList>
    </citation>
    <scope>NUCLEOTIDE SEQUENCE [LARGE SCALE GENOMIC DNA]</scope>
    <source>
        <strain evidence="4">F0677</strain>
    </source>
</reference>
<reference evidence="3 5" key="3">
    <citation type="submission" date="2018-08" db="EMBL/GenBank/DDBJ databases">
        <title>Draft genome sequence of Dialister pneumosintes KCOM 1685.</title>
        <authorList>
            <person name="Kook J.-K."/>
            <person name="Park S.-N."/>
            <person name="Lim Y.K."/>
        </authorList>
    </citation>
    <scope>NUCLEOTIDE SEQUENCE [LARGE SCALE GENOMIC DNA]</scope>
    <source>
        <strain evidence="3 5">KCOM 1685</strain>
    </source>
</reference>
<reference evidence="2" key="1">
    <citation type="submission" date="2016-08" db="EMBL/GenBank/DDBJ databases">
        <authorList>
            <person name="Seilhamer J.J."/>
        </authorList>
    </citation>
    <scope>NUCLEOTIDE SEQUENCE [LARGE SCALE GENOMIC DNA]</scope>
    <source>
        <strain evidence="2">F0677</strain>
    </source>
</reference>
<organism evidence="2 4">
    <name type="scientific">Dialister pneumosintes</name>
    <dbReference type="NCBI Taxonomy" id="39950"/>
    <lineage>
        <taxon>Bacteria</taxon>
        <taxon>Bacillati</taxon>
        <taxon>Bacillota</taxon>
        <taxon>Negativicutes</taxon>
        <taxon>Veillonellales</taxon>
        <taxon>Veillonellaceae</taxon>
        <taxon>Dialister</taxon>
    </lineage>
</organism>
<dbReference type="EMBL" id="QWKU01000001">
    <property type="protein sequence ID" value="RID94627.1"/>
    <property type="molecule type" value="Genomic_DNA"/>
</dbReference>
<keyword evidence="5" id="KW-1185">Reference proteome</keyword>
<evidence type="ECO:0000313" key="4">
    <source>
        <dbReference type="Proteomes" id="UP000094757"/>
    </source>
</evidence>
<sequence length="95" mass="10491">MNKSMKLKVVGVIFLALGIVGLQLNPNRQEENLKIARTATNAYEAAKAISENNQKEIFYSSVAYGLLGFGISLTVGGFVLDKVVQKKKEEEKEEE</sequence>
<keyword evidence="1" id="KW-0472">Membrane</keyword>
<evidence type="ECO:0000313" key="5">
    <source>
        <dbReference type="Proteomes" id="UP000266262"/>
    </source>
</evidence>
<dbReference type="KEGG" id="dpn:BCB69_05670"/>
<evidence type="ECO:0000256" key="1">
    <source>
        <dbReference type="SAM" id="Phobius"/>
    </source>
</evidence>
<keyword evidence="1" id="KW-1133">Transmembrane helix</keyword>